<dbReference type="PROSITE" id="PS50943">
    <property type="entry name" value="HTH_CROC1"/>
    <property type="match status" value="1"/>
</dbReference>
<dbReference type="InterPro" id="IPR001387">
    <property type="entry name" value="Cro/C1-type_HTH"/>
</dbReference>
<sequence>MLLQVSGRNAAFPGEGIVDYSLSREVEFRDMTDAPTGREERFFALVFPALERAGYTAYGAQQKLVAATGINKTTVSRLLRGETVPHVKFFPALAKALGLDPVELLVAAEIVPPEYLESQQALSETDRSQVGSNLTPEEVADQWGILDDVGRFTFFAVVDKLTTDEADEADPGDATAQA</sequence>
<comment type="caution">
    <text evidence="2">The sequence shown here is derived from an EMBL/GenBank/DDBJ whole genome shotgun (WGS) entry which is preliminary data.</text>
</comment>
<dbReference type="Proteomes" id="UP001500034">
    <property type="component" value="Unassembled WGS sequence"/>
</dbReference>
<keyword evidence="3" id="KW-1185">Reference proteome</keyword>
<dbReference type="Pfam" id="PF13560">
    <property type="entry name" value="HTH_31"/>
    <property type="match status" value="1"/>
</dbReference>
<protein>
    <recommendedName>
        <fullName evidence="1">HTH cro/C1-type domain-containing protein</fullName>
    </recommendedName>
</protein>
<dbReference type="InterPro" id="IPR010982">
    <property type="entry name" value="Lambda_DNA-bd_dom_sf"/>
</dbReference>
<evidence type="ECO:0000313" key="2">
    <source>
        <dbReference type="EMBL" id="GAA3957251.1"/>
    </source>
</evidence>
<dbReference type="EMBL" id="BAABCQ010000009">
    <property type="protein sequence ID" value="GAA3957251.1"/>
    <property type="molecule type" value="Genomic_DNA"/>
</dbReference>
<proteinExistence type="predicted"/>
<gene>
    <name evidence="2" type="ORF">GCM10022384_07870</name>
</gene>
<evidence type="ECO:0000313" key="3">
    <source>
        <dbReference type="Proteomes" id="UP001500034"/>
    </source>
</evidence>
<feature type="domain" description="HTH cro/C1-type" evidence="1">
    <location>
        <begin position="61"/>
        <end position="104"/>
    </location>
</feature>
<reference evidence="3" key="1">
    <citation type="journal article" date="2019" name="Int. J. Syst. Evol. Microbiol.">
        <title>The Global Catalogue of Microorganisms (GCM) 10K type strain sequencing project: providing services to taxonomists for standard genome sequencing and annotation.</title>
        <authorList>
            <consortium name="The Broad Institute Genomics Platform"/>
            <consortium name="The Broad Institute Genome Sequencing Center for Infectious Disease"/>
            <person name="Wu L."/>
            <person name="Ma J."/>
        </authorList>
    </citation>
    <scope>NUCLEOTIDE SEQUENCE [LARGE SCALE GENOMIC DNA]</scope>
    <source>
        <strain evidence="3">JCM 17027</strain>
    </source>
</reference>
<dbReference type="SMART" id="SM00530">
    <property type="entry name" value="HTH_XRE"/>
    <property type="match status" value="1"/>
</dbReference>
<accession>A0ABP7NZV1</accession>
<dbReference type="SUPFAM" id="SSF47413">
    <property type="entry name" value="lambda repressor-like DNA-binding domains"/>
    <property type="match status" value="1"/>
</dbReference>
<evidence type="ECO:0000259" key="1">
    <source>
        <dbReference type="PROSITE" id="PS50943"/>
    </source>
</evidence>
<name>A0ABP7NZV1_9ACTN</name>
<organism evidence="2 3">
    <name type="scientific">Streptomyces marokkonensis</name>
    <dbReference type="NCBI Taxonomy" id="324855"/>
    <lineage>
        <taxon>Bacteria</taxon>
        <taxon>Bacillati</taxon>
        <taxon>Actinomycetota</taxon>
        <taxon>Actinomycetes</taxon>
        <taxon>Kitasatosporales</taxon>
        <taxon>Streptomycetaceae</taxon>
        <taxon>Streptomyces</taxon>
    </lineage>
</organism>
<dbReference type="Gene3D" id="1.10.260.40">
    <property type="entry name" value="lambda repressor-like DNA-binding domains"/>
    <property type="match status" value="1"/>
</dbReference>
<dbReference type="CDD" id="cd00093">
    <property type="entry name" value="HTH_XRE"/>
    <property type="match status" value="1"/>
</dbReference>